<reference evidence="4" key="1">
    <citation type="journal article" date="2020" name="PLoS Negl. Trop. Dis.">
        <title>High-quality nuclear genome for Sarcoptes scabiei-A critical resource for a neglected parasite.</title>
        <authorList>
            <person name="Korhonen P.K."/>
            <person name="Gasser R.B."/>
            <person name="Ma G."/>
            <person name="Wang T."/>
            <person name="Stroehlein A.J."/>
            <person name="Young N.D."/>
            <person name="Ang C.S."/>
            <person name="Fernando D.D."/>
            <person name="Lu H.C."/>
            <person name="Taylor S."/>
            <person name="Reynolds S.L."/>
            <person name="Mofiz E."/>
            <person name="Najaraj S.H."/>
            <person name="Gowda H."/>
            <person name="Madugundu A."/>
            <person name="Renuse S."/>
            <person name="Holt D."/>
            <person name="Pandey A."/>
            <person name="Papenfuss A.T."/>
            <person name="Fischer K."/>
        </authorList>
    </citation>
    <scope>NUCLEOTIDE SEQUENCE [LARGE SCALE GENOMIC DNA]</scope>
</reference>
<dbReference type="Proteomes" id="UP000070412">
    <property type="component" value="Unassembled WGS sequence"/>
</dbReference>
<sequence>MDLNEWRPYRITTIADVFKVYFRLAKKYTIRMEYDLEDYKNRRINFTFGNLRRASIDFIRFLLVSVFLATMILARDTESILSAKSFETMLEIDRIDLLFLLYMAVSSLLEYLWIYTFWEILVYDSAYNEFIAIQYKFDDSKLESNNKRLLLKYFIIRGYLMGIAYKIYALFFMGIFTILSHKHYALYVTDQVTLLDLVSVLIPFFILMYHLIFVSGQMFLVMFCFEFSIRFLRIRFQQLCSSATIQINRLNPLPTRFMRMYYEIYANIAKFNQSAQNYFFVTELLSKINMIFLTVFYSKQTQLKSSSFLILYISVQMIVNTTLVYHMVSFFATKNLLYYRSLLINFIRFQFVTKRTSSPLYTKARPRNLISMKAKRYDCSADLKKNFFLQTMPSNMIGFTCGRLFLITSYKYVELLLMNLIFILLFYKKLLLKEL</sequence>
<gene>
    <name evidence="2" type="ORF">SSS_5822</name>
</gene>
<feature type="transmembrane region" description="Helical" evidence="1">
    <location>
        <begin position="278"/>
        <end position="297"/>
    </location>
</feature>
<protein>
    <recommendedName>
        <fullName evidence="5">Gustatory receptor</fullName>
    </recommendedName>
</protein>
<dbReference type="OrthoDB" id="10660846at2759"/>
<feature type="transmembrane region" description="Helical" evidence="1">
    <location>
        <begin position="95"/>
        <end position="114"/>
    </location>
</feature>
<evidence type="ECO:0000256" key="1">
    <source>
        <dbReference type="SAM" id="Phobius"/>
    </source>
</evidence>
<reference evidence="3" key="3">
    <citation type="submission" date="2022-06" db="UniProtKB">
        <authorList>
            <consortium name="EnsemblMetazoa"/>
        </authorList>
    </citation>
    <scope>IDENTIFICATION</scope>
</reference>
<keyword evidence="1" id="KW-0472">Membrane</keyword>
<keyword evidence="1" id="KW-0812">Transmembrane</keyword>
<dbReference type="EnsemblMetazoa" id="SSS_5822s_mrna">
    <property type="protein sequence ID" value="KAF7491767.1"/>
    <property type="gene ID" value="SSS_5822"/>
</dbReference>
<organism evidence="2">
    <name type="scientific">Sarcoptes scabiei</name>
    <name type="common">Itch mite</name>
    <name type="synonym">Acarus scabiei</name>
    <dbReference type="NCBI Taxonomy" id="52283"/>
    <lineage>
        <taxon>Eukaryota</taxon>
        <taxon>Metazoa</taxon>
        <taxon>Ecdysozoa</taxon>
        <taxon>Arthropoda</taxon>
        <taxon>Chelicerata</taxon>
        <taxon>Arachnida</taxon>
        <taxon>Acari</taxon>
        <taxon>Acariformes</taxon>
        <taxon>Sarcoptiformes</taxon>
        <taxon>Astigmata</taxon>
        <taxon>Psoroptidia</taxon>
        <taxon>Sarcoptoidea</taxon>
        <taxon>Sarcoptidae</taxon>
        <taxon>Sarcoptinae</taxon>
        <taxon>Sarcoptes</taxon>
    </lineage>
</organism>
<feature type="transmembrane region" description="Helical" evidence="1">
    <location>
        <begin position="404"/>
        <end position="427"/>
    </location>
</feature>
<evidence type="ECO:0008006" key="5">
    <source>
        <dbReference type="Google" id="ProtNLM"/>
    </source>
</evidence>
<evidence type="ECO:0000313" key="2">
    <source>
        <dbReference type="EMBL" id="KAF7491767.1"/>
    </source>
</evidence>
<feature type="transmembrane region" description="Helical" evidence="1">
    <location>
        <begin position="58"/>
        <end position="74"/>
    </location>
</feature>
<evidence type="ECO:0000313" key="3">
    <source>
        <dbReference type="EnsemblMetazoa" id="KAF7491767.1"/>
    </source>
</evidence>
<reference evidence="2" key="2">
    <citation type="submission" date="2020-01" db="EMBL/GenBank/DDBJ databases">
        <authorList>
            <person name="Korhonen P.K.K."/>
            <person name="Guangxu M.G."/>
            <person name="Wang T.W."/>
            <person name="Stroehlein A.J.S."/>
            <person name="Young N.D."/>
            <person name="Ang C.-S.A."/>
            <person name="Fernando D.W.F."/>
            <person name="Lu H.L."/>
            <person name="Taylor S.T."/>
            <person name="Ehtesham M.E.M."/>
            <person name="Najaraj S.H.N."/>
            <person name="Harsha G.H.G."/>
            <person name="Madugundu A.M."/>
            <person name="Renuse S.R."/>
            <person name="Holt D.H."/>
            <person name="Pandey A.P."/>
            <person name="Papenfuss A.P."/>
            <person name="Gasser R.B.G."/>
            <person name="Fischer K.F."/>
        </authorList>
    </citation>
    <scope>NUCLEOTIDE SEQUENCE</scope>
    <source>
        <strain evidence="2">SSS_KF_BRIS2020</strain>
    </source>
</reference>
<feature type="transmembrane region" description="Helical" evidence="1">
    <location>
        <begin position="158"/>
        <end position="180"/>
    </location>
</feature>
<dbReference type="EMBL" id="WVUK01000058">
    <property type="protein sequence ID" value="KAF7491767.1"/>
    <property type="molecule type" value="Genomic_DNA"/>
</dbReference>
<feature type="transmembrane region" description="Helical" evidence="1">
    <location>
        <begin position="309"/>
        <end position="332"/>
    </location>
</feature>
<evidence type="ECO:0000313" key="4">
    <source>
        <dbReference type="Proteomes" id="UP000070412"/>
    </source>
</evidence>
<keyword evidence="4" id="KW-1185">Reference proteome</keyword>
<feature type="transmembrane region" description="Helical" evidence="1">
    <location>
        <begin position="200"/>
        <end position="225"/>
    </location>
</feature>
<proteinExistence type="predicted"/>
<accession>A0A834R9W6</accession>
<name>A0A834R9W6_SARSC</name>
<keyword evidence="1" id="KW-1133">Transmembrane helix</keyword>
<dbReference type="AlphaFoldDB" id="A0A834R9W6"/>